<dbReference type="Proteomes" id="UP000799766">
    <property type="component" value="Unassembled WGS sequence"/>
</dbReference>
<sequence length="240" mass="25187">MGQVKASAAVRVLPHRSSPATAAAPASRLRPPRRRRCWISPSIARLCGRRPACLTSWPRPHVSGRPRPSPRTGMPHAPGGREHRLPQAIRRSIAVLDRVRSPIAPDCHSGLPAGPQASPARRSAPLNAHYCSSPRAGSNPTADARFVCTSIALSTSSTTTTRAGQLSPLLLSFCATPSCLLLPPPSPYPLPAGPASLAAANPPPGTGRRPRARRATHARLRWPAAKTSAYAAGIWGASAA</sequence>
<dbReference type="AlphaFoldDB" id="A0A6A6P495"/>
<keyword evidence="3" id="KW-1185">Reference proteome</keyword>
<organism evidence="2 3">
    <name type="scientific">Lineolata rhizophorae</name>
    <dbReference type="NCBI Taxonomy" id="578093"/>
    <lineage>
        <taxon>Eukaryota</taxon>
        <taxon>Fungi</taxon>
        <taxon>Dikarya</taxon>
        <taxon>Ascomycota</taxon>
        <taxon>Pezizomycotina</taxon>
        <taxon>Dothideomycetes</taxon>
        <taxon>Dothideomycetes incertae sedis</taxon>
        <taxon>Lineolatales</taxon>
        <taxon>Lineolataceae</taxon>
        <taxon>Lineolata</taxon>
    </lineage>
</organism>
<reference evidence="2" key="1">
    <citation type="journal article" date="2020" name="Stud. Mycol.">
        <title>101 Dothideomycetes genomes: a test case for predicting lifestyles and emergence of pathogens.</title>
        <authorList>
            <person name="Haridas S."/>
            <person name="Albert R."/>
            <person name="Binder M."/>
            <person name="Bloem J."/>
            <person name="Labutti K."/>
            <person name="Salamov A."/>
            <person name="Andreopoulos B."/>
            <person name="Baker S."/>
            <person name="Barry K."/>
            <person name="Bills G."/>
            <person name="Bluhm B."/>
            <person name="Cannon C."/>
            <person name="Castanera R."/>
            <person name="Culley D."/>
            <person name="Daum C."/>
            <person name="Ezra D."/>
            <person name="Gonzalez J."/>
            <person name="Henrissat B."/>
            <person name="Kuo A."/>
            <person name="Liang C."/>
            <person name="Lipzen A."/>
            <person name="Lutzoni F."/>
            <person name="Magnuson J."/>
            <person name="Mondo S."/>
            <person name="Nolan M."/>
            <person name="Ohm R."/>
            <person name="Pangilinan J."/>
            <person name="Park H.-J."/>
            <person name="Ramirez L."/>
            <person name="Alfaro M."/>
            <person name="Sun H."/>
            <person name="Tritt A."/>
            <person name="Yoshinaga Y."/>
            <person name="Zwiers L.-H."/>
            <person name="Turgeon B."/>
            <person name="Goodwin S."/>
            <person name="Spatafora J."/>
            <person name="Crous P."/>
            <person name="Grigoriev I."/>
        </authorList>
    </citation>
    <scope>NUCLEOTIDE SEQUENCE</scope>
    <source>
        <strain evidence="2">ATCC 16933</strain>
    </source>
</reference>
<gene>
    <name evidence="2" type="ORF">BDY21DRAFT_209739</name>
</gene>
<evidence type="ECO:0000313" key="2">
    <source>
        <dbReference type="EMBL" id="KAF2458699.1"/>
    </source>
</evidence>
<name>A0A6A6P495_9PEZI</name>
<feature type="region of interest" description="Disordered" evidence="1">
    <location>
        <begin position="193"/>
        <end position="215"/>
    </location>
</feature>
<evidence type="ECO:0000256" key="1">
    <source>
        <dbReference type="SAM" id="MobiDB-lite"/>
    </source>
</evidence>
<protein>
    <submittedName>
        <fullName evidence="2">Uncharacterized protein</fullName>
    </submittedName>
</protein>
<accession>A0A6A6P495</accession>
<dbReference type="EMBL" id="MU001677">
    <property type="protein sequence ID" value="KAF2458699.1"/>
    <property type="molecule type" value="Genomic_DNA"/>
</dbReference>
<evidence type="ECO:0000313" key="3">
    <source>
        <dbReference type="Proteomes" id="UP000799766"/>
    </source>
</evidence>
<proteinExistence type="predicted"/>
<feature type="compositionally biased region" description="Low complexity" evidence="1">
    <location>
        <begin position="16"/>
        <end position="29"/>
    </location>
</feature>
<feature type="region of interest" description="Disordered" evidence="1">
    <location>
        <begin position="58"/>
        <end position="86"/>
    </location>
</feature>
<feature type="region of interest" description="Disordered" evidence="1">
    <location>
        <begin position="1"/>
        <end position="32"/>
    </location>
</feature>